<dbReference type="Pfam" id="PF13812">
    <property type="entry name" value="PPR_3"/>
    <property type="match status" value="1"/>
</dbReference>
<feature type="repeat" description="PPR" evidence="3">
    <location>
        <begin position="225"/>
        <end position="255"/>
    </location>
</feature>
<protein>
    <recommendedName>
        <fullName evidence="6">Pentacotripeptide-repeat region of PRORP domain-containing protein</fullName>
    </recommendedName>
</protein>
<feature type="repeat" description="PPR" evidence="3">
    <location>
        <begin position="156"/>
        <end position="190"/>
    </location>
</feature>
<feature type="repeat" description="PPR" evidence="3">
    <location>
        <begin position="329"/>
        <end position="363"/>
    </location>
</feature>
<dbReference type="Gramene" id="Manes.13G015300.4.v8.1">
    <property type="protein sequence ID" value="Manes.13G015300.4.v8.1.CDS"/>
    <property type="gene ID" value="Manes.13G015300.v8.1"/>
</dbReference>
<feature type="repeat" description="PPR" evidence="3">
    <location>
        <begin position="294"/>
        <end position="328"/>
    </location>
</feature>
<evidence type="ECO:0008006" key="6">
    <source>
        <dbReference type="Google" id="ProtNLM"/>
    </source>
</evidence>
<dbReference type="PANTHER" id="PTHR46128">
    <property type="entry name" value="MITOCHONDRIAL GROUP I INTRON SPLICING FACTOR CCM1"/>
    <property type="match status" value="1"/>
</dbReference>
<evidence type="ECO:0000256" key="1">
    <source>
        <dbReference type="ARBA" id="ARBA00007626"/>
    </source>
</evidence>
<evidence type="ECO:0000313" key="5">
    <source>
        <dbReference type="Proteomes" id="UP000091857"/>
    </source>
</evidence>
<dbReference type="InterPro" id="IPR050872">
    <property type="entry name" value="PPR_P_subfamily"/>
</dbReference>
<dbReference type="Proteomes" id="UP000091857">
    <property type="component" value="Chromosome 13"/>
</dbReference>
<evidence type="ECO:0000313" key="4">
    <source>
        <dbReference type="EMBL" id="OAY32404.1"/>
    </source>
</evidence>
<comment type="caution">
    <text evidence="4">The sequence shown here is derived from an EMBL/GenBank/DDBJ whole genome shotgun (WGS) entry which is preliminary data.</text>
</comment>
<organism evidence="4 5">
    <name type="scientific">Manihot esculenta</name>
    <name type="common">Cassava</name>
    <name type="synonym">Jatropha manihot</name>
    <dbReference type="NCBI Taxonomy" id="3983"/>
    <lineage>
        <taxon>Eukaryota</taxon>
        <taxon>Viridiplantae</taxon>
        <taxon>Streptophyta</taxon>
        <taxon>Embryophyta</taxon>
        <taxon>Tracheophyta</taxon>
        <taxon>Spermatophyta</taxon>
        <taxon>Magnoliopsida</taxon>
        <taxon>eudicotyledons</taxon>
        <taxon>Gunneridae</taxon>
        <taxon>Pentapetalae</taxon>
        <taxon>rosids</taxon>
        <taxon>fabids</taxon>
        <taxon>Malpighiales</taxon>
        <taxon>Euphorbiaceae</taxon>
        <taxon>Crotonoideae</taxon>
        <taxon>Manihoteae</taxon>
        <taxon>Manihot</taxon>
    </lineage>
</organism>
<dbReference type="NCBIfam" id="TIGR00756">
    <property type="entry name" value="PPR"/>
    <property type="match status" value="7"/>
</dbReference>
<sequence length="538" mass="60987">MVAALSVISNPSGLSCPFSMAALLGNCLRTTRVPLDPSPSCALYLAYCNNCSRALSSLFVSSLDKTESPHFAKRKLDCREQCLDSTTQADIGILVAKVRVGNSLDEILQSLAHDQLCNSIQLSPVLVNKLLFQFKDDWKSALGVFRWAESRGYKHTSEAYDTLVDSLGKMKQMDEMTALLEEMQKGQLVTLKTLGKAMRRFSGAGQWENAVRLFDKLGTFGLEKNTESMNLLLDTLCKERKVEQAREIFLELKSHISPNANTFNIFIHGWCKINRVEEAYWTIQEMRGHGFLPCVISYSTIVQFYCRRCDFSKVYELLDEMEALGSTPNVVTYTTVMSALAKSEKYEEALQIAHRMKSVGCKPDTLFYNSLIHSLGRAGRQQEAVHVFEEEMPSTGVSPNASTYNSMIAMLCHHAQELKALKLLKEMETSRICKPDVQTYYPLLKSCFRTGKVDSLLRQLLDDMIKKHNLSLDVSAYTLLIHGLCRANQCEWAYRLFEEMIGKDIMPRYQTCQLLLENVKLKHLYDAAKKIEIVMQKL</sequence>
<dbReference type="Gramene" id="Manes.13G015300.3.v8.1">
    <property type="protein sequence ID" value="Manes.13G015300.3.v8.1.CDS"/>
    <property type="gene ID" value="Manes.13G015300.v8.1"/>
</dbReference>
<evidence type="ECO:0000256" key="2">
    <source>
        <dbReference type="ARBA" id="ARBA00022737"/>
    </source>
</evidence>
<dbReference type="EMBL" id="CM004399">
    <property type="protein sequence ID" value="OAY32404.1"/>
    <property type="molecule type" value="Genomic_DNA"/>
</dbReference>
<dbReference type="Gramene" id="Manes.13G015300.10.v8.1">
    <property type="protein sequence ID" value="Manes.13G015300.10.v8.1.CDS"/>
    <property type="gene ID" value="Manes.13G015300.v8.1"/>
</dbReference>
<dbReference type="Pfam" id="PF12854">
    <property type="entry name" value="PPR_1"/>
    <property type="match status" value="1"/>
</dbReference>
<dbReference type="AlphaFoldDB" id="A0A2C9UN32"/>
<dbReference type="Gramene" id="Manes.13G015300.8.v8.1">
    <property type="protein sequence ID" value="Manes.13G015300.8.v8.1.CDS"/>
    <property type="gene ID" value="Manes.13G015300.v8.1"/>
</dbReference>
<keyword evidence="5" id="KW-1185">Reference proteome</keyword>
<evidence type="ECO:0000256" key="3">
    <source>
        <dbReference type="PROSITE-ProRule" id="PRU00708"/>
    </source>
</evidence>
<comment type="similarity">
    <text evidence="1">Belongs to the PPR family. P subfamily.</text>
</comment>
<proteinExistence type="inferred from homology"/>
<dbReference type="Pfam" id="PF01535">
    <property type="entry name" value="PPR"/>
    <property type="match status" value="1"/>
</dbReference>
<feature type="repeat" description="PPR" evidence="3">
    <location>
        <begin position="400"/>
        <end position="434"/>
    </location>
</feature>
<dbReference type="Pfam" id="PF13041">
    <property type="entry name" value="PPR_2"/>
    <property type="match status" value="2"/>
</dbReference>
<dbReference type="PANTHER" id="PTHR46128:SF194">
    <property type="entry name" value="PENTACOTRIPEPTIDE-REPEAT REGION OF PRORP DOMAIN-CONTAINING PROTEIN"/>
    <property type="match status" value="1"/>
</dbReference>
<dbReference type="InterPro" id="IPR011990">
    <property type="entry name" value="TPR-like_helical_dom_sf"/>
</dbReference>
<name>A0A2C9UN32_MANES</name>
<feature type="repeat" description="PPR" evidence="3">
    <location>
        <begin position="364"/>
        <end position="399"/>
    </location>
</feature>
<accession>A0A2C9UN32</accession>
<reference evidence="5" key="1">
    <citation type="journal article" date="2016" name="Nat. Biotechnol.">
        <title>Sequencing wild and cultivated cassava and related species reveals extensive interspecific hybridization and genetic diversity.</title>
        <authorList>
            <person name="Bredeson J.V."/>
            <person name="Lyons J.B."/>
            <person name="Prochnik S.E."/>
            <person name="Wu G.A."/>
            <person name="Ha C.M."/>
            <person name="Edsinger-Gonzales E."/>
            <person name="Grimwood J."/>
            <person name="Schmutz J."/>
            <person name="Rabbi I.Y."/>
            <person name="Egesi C."/>
            <person name="Nauluvula P."/>
            <person name="Lebot V."/>
            <person name="Ndunguru J."/>
            <person name="Mkamilo G."/>
            <person name="Bart R.S."/>
            <person name="Setter T.L."/>
            <person name="Gleadow R.M."/>
            <person name="Kulakow P."/>
            <person name="Ferguson M.E."/>
            <person name="Rounsley S."/>
            <person name="Rokhsar D.S."/>
        </authorList>
    </citation>
    <scope>NUCLEOTIDE SEQUENCE [LARGE SCALE GENOMIC DNA]</scope>
    <source>
        <strain evidence="5">cv. AM560-2</strain>
    </source>
</reference>
<feature type="repeat" description="PPR" evidence="3">
    <location>
        <begin position="473"/>
        <end position="507"/>
    </location>
</feature>
<dbReference type="Gramene" id="Manes.13G015300.9.v8.1">
    <property type="protein sequence ID" value="Manes.13G015300.9.v8.1.CDS"/>
    <property type="gene ID" value="Manes.13G015300.v8.1"/>
</dbReference>
<feature type="repeat" description="PPR" evidence="3">
    <location>
        <begin position="259"/>
        <end position="293"/>
    </location>
</feature>
<dbReference type="InterPro" id="IPR002885">
    <property type="entry name" value="PPR_rpt"/>
</dbReference>
<gene>
    <name evidence="4" type="ORF">MANES_13G015300v8</name>
</gene>
<dbReference type="Gene3D" id="1.25.40.10">
    <property type="entry name" value="Tetratricopeptide repeat domain"/>
    <property type="match status" value="4"/>
</dbReference>
<dbReference type="OrthoDB" id="185373at2759"/>
<keyword evidence="2" id="KW-0677">Repeat</keyword>
<dbReference type="PROSITE" id="PS51375">
    <property type="entry name" value="PPR"/>
    <property type="match status" value="8"/>
</dbReference>